<feature type="compositionally biased region" description="Basic and acidic residues" evidence="1">
    <location>
        <begin position="368"/>
        <end position="384"/>
    </location>
</feature>
<dbReference type="EMBL" id="JACHVQ010000001">
    <property type="protein sequence ID" value="MBB2891742.1"/>
    <property type="molecule type" value="Genomic_DNA"/>
</dbReference>
<protein>
    <submittedName>
        <fullName evidence="2">Uncharacterized protein</fullName>
    </submittedName>
</protein>
<evidence type="ECO:0000313" key="2">
    <source>
        <dbReference type="EMBL" id="MBB2891742.1"/>
    </source>
</evidence>
<organism evidence="2 3">
    <name type="scientific">Flexivirga oryzae</name>
    <dbReference type="NCBI Taxonomy" id="1794944"/>
    <lineage>
        <taxon>Bacteria</taxon>
        <taxon>Bacillati</taxon>
        <taxon>Actinomycetota</taxon>
        <taxon>Actinomycetes</taxon>
        <taxon>Micrococcales</taxon>
        <taxon>Dermacoccaceae</taxon>
        <taxon>Flexivirga</taxon>
    </lineage>
</organism>
<reference evidence="2 3" key="1">
    <citation type="submission" date="2020-08" db="EMBL/GenBank/DDBJ databases">
        <title>Sequencing the genomes of 1000 actinobacteria strains.</title>
        <authorList>
            <person name="Klenk H.-P."/>
        </authorList>
    </citation>
    <scope>NUCLEOTIDE SEQUENCE [LARGE SCALE GENOMIC DNA]</scope>
    <source>
        <strain evidence="2 3">DSM 105369</strain>
    </source>
</reference>
<sequence>MRTGAPPSYSPDGQQLPAYTIDEAATAAKDTRQGQPIVPERVLLQRAVRAAAESSSTEADFLNAVVHNDVEIEAARYDANDDTKVTGYKVGLTDSDARRWYTASQLARDLTLGKLRPRWADNENDASREQARRLWAEETEPEAAQEVEDAAPALEEAAEHLREWTNELRDLDAGDTQAWNEQMLRAAGVASAMSLPPVFQTEKQADQSAEPVKIEYLRGRGADQLTQVAGPRTSSPPAGPAGPSRAELAACRVILAMRASSPDSHRGWLAVMQQFGRTMKAIEDAQRARQELAAARRATADMYAAVGAATQRLEQLHAAVSIDHLLYDPARSTSLSPAAQRAVEGIRHGTPTGRPAVSPQPAPGSFETPRRVPDERSRGIEGVKKRPKRWAGG</sequence>
<dbReference type="RefSeq" id="WP_183321054.1">
    <property type="nucleotide sequence ID" value="NZ_JACHVQ010000001.1"/>
</dbReference>
<accession>A0A839NAW5</accession>
<proteinExistence type="predicted"/>
<dbReference type="Proteomes" id="UP000559182">
    <property type="component" value="Unassembled WGS sequence"/>
</dbReference>
<gene>
    <name evidence="2" type="ORF">FHU39_001726</name>
</gene>
<evidence type="ECO:0000256" key="1">
    <source>
        <dbReference type="SAM" id="MobiDB-lite"/>
    </source>
</evidence>
<dbReference type="AlphaFoldDB" id="A0A839NAW5"/>
<feature type="region of interest" description="Disordered" evidence="1">
    <location>
        <begin position="343"/>
        <end position="393"/>
    </location>
</feature>
<evidence type="ECO:0000313" key="3">
    <source>
        <dbReference type="Proteomes" id="UP000559182"/>
    </source>
</evidence>
<keyword evidence="3" id="KW-1185">Reference proteome</keyword>
<name>A0A839NAW5_9MICO</name>
<comment type="caution">
    <text evidence="2">The sequence shown here is derived from an EMBL/GenBank/DDBJ whole genome shotgun (WGS) entry which is preliminary data.</text>
</comment>